<reference evidence="2" key="1">
    <citation type="journal article" date="2023" name="Mol. Phylogenet. Evol.">
        <title>Genome-scale phylogeny and comparative genomics of the fungal order Sordariales.</title>
        <authorList>
            <person name="Hensen N."/>
            <person name="Bonometti L."/>
            <person name="Westerberg I."/>
            <person name="Brannstrom I.O."/>
            <person name="Guillou S."/>
            <person name="Cros-Aarteil S."/>
            <person name="Calhoun S."/>
            <person name="Haridas S."/>
            <person name="Kuo A."/>
            <person name="Mondo S."/>
            <person name="Pangilinan J."/>
            <person name="Riley R."/>
            <person name="LaButti K."/>
            <person name="Andreopoulos B."/>
            <person name="Lipzen A."/>
            <person name="Chen C."/>
            <person name="Yan M."/>
            <person name="Daum C."/>
            <person name="Ng V."/>
            <person name="Clum A."/>
            <person name="Steindorff A."/>
            <person name="Ohm R.A."/>
            <person name="Martin F."/>
            <person name="Silar P."/>
            <person name="Natvig D.O."/>
            <person name="Lalanne C."/>
            <person name="Gautier V."/>
            <person name="Ament-Velasquez S.L."/>
            <person name="Kruys A."/>
            <person name="Hutchinson M.I."/>
            <person name="Powell A.J."/>
            <person name="Barry K."/>
            <person name="Miller A.N."/>
            <person name="Grigoriev I.V."/>
            <person name="Debuchy R."/>
            <person name="Gladieux P."/>
            <person name="Hiltunen Thoren M."/>
            <person name="Johannesson H."/>
        </authorList>
    </citation>
    <scope>NUCLEOTIDE SEQUENCE</scope>
    <source>
        <strain evidence="2">CBS 955.72</strain>
    </source>
</reference>
<feature type="region of interest" description="Disordered" evidence="1">
    <location>
        <begin position="1"/>
        <end position="22"/>
    </location>
</feature>
<gene>
    <name evidence="2" type="ORF">B0T25DRAFT_318486</name>
</gene>
<dbReference type="EMBL" id="JAUIQD010000007">
    <property type="protein sequence ID" value="KAK3344122.1"/>
    <property type="molecule type" value="Genomic_DNA"/>
</dbReference>
<proteinExistence type="predicted"/>
<protein>
    <recommendedName>
        <fullName evidence="4">BTB domain-containing protein</fullName>
    </recommendedName>
</protein>
<accession>A0AAJ0H973</accession>
<evidence type="ECO:0008006" key="4">
    <source>
        <dbReference type="Google" id="ProtNLM"/>
    </source>
</evidence>
<sequence length="470" mass="52951">MDDPESAADQNDGPPVSSSGLGFDVVDIASDGDVLLDVTFETSKETLKTAKKATKPRPGQQVAPIILKSKFRLAYRVQLSVLKQQSKYFSNLLDDPRFSEARLIAAAFDRLSLRNVTPSEAAAEDLPLVKIQDDDEATLSAGREAVFGDLLRILHGNAPVTKPVTMQYLATLAVLADRFDCTKPVSKSLNASLKFKWLPTQTRLSREEGEPCLTLAAEETLRQKILVSWLLDQPLKMHAATREIIIFGSRKWAEFPDEEVEGCSSIWWNLPDDLEGELQYRRECILNAVASVQGHFLRRYTSRTRQCRLGYDSSASCDSYQLGEMIKFFTSRNLLFLVDFSPGSLNNTVQDYATVEINNLISVLKQVPGYQIDKNHTNCGLRTLMVPIMDFIQAMLLTSAVSISSTDWRRSRDTISWISSEEPGERKEKVFRFTRSMASDQRLRHEGMMVGNRMAVSLFTADRWDWAPEE</sequence>
<evidence type="ECO:0000313" key="2">
    <source>
        <dbReference type="EMBL" id="KAK3344122.1"/>
    </source>
</evidence>
<name>A0AAJ0H973_9PEZI</name>
<dbReference type="AlphaFoldDB" id="A0AAJ0H973"/>
<comment type="caution">
    <text evidence="2">The sequence shown here is derived from an EMBL/GenBank/DDBJ whole genome shotgun (WGS) entry which is preliminary data.</text>
</comment>
<evidence type="ECO:0000256" key="1">
    <source>
        <dbReference type="SAM" id="MobiDB-lite"/>
    </source>
</evidence>
<evidence type="ECO:0000313" key="3">
    <source>
        <dbReference type="Proteomes" id="UP001275084"/>
    </source>
</evidence>
<organism evidence="2 3">
    <name type="scientific">Lasiosphaeria hispida</name>
    <dbReference type="NCBI Taxonomy" id="260671"/>
    <lineage>
        <taxon>Eukaryota</taxon>
        <taxon>Fungi</taxon>
        <taxon>Dikarya</taxon>
        <taxon>Ascomycota</taxon>
        <taxon>Pezizomycotina</taxon>
        <taxon>Sordariomycetes</taxon>
        <taxon>Sordariomycetidae</taxon>
        <taxon>Sordariales</taxon>
        <taxon>Lasiosphaeriaceae</taxon>
        <taxon>Lasiosphaeria</taxon>
    </lineage>
</organism>
<dbReference type="Proteomes" id="UP001275084">
    <property type="component" value="Unassembled WGS sequence"/>
</dbReference>
<keyword evidence="3" id="KW-1185">Reference proteome</keyword>
<reference evidence="2" key="2">
    <citation type="submission" date="2023-06" db="EMBL/GenBank/DDBJ databases">
        <authorList>
            <consortium name="Lawrence Berkeley National Laboratory"/>
            <person name="Haridas S."/>
            <person name="Hensen N."/>
            <person name="Bonometti L."/>
            <person name="Westerberg I."/>
            <person name="Brannstrom I.O."/>
            <person name="Guillou S."/>
            <person name="Cros-Aarteil S."/>
            <person name="Calhoun S."/>
            <person name="Kuo A."/>
            <person name="Mondo S."/>
            <person name="Pangilinan J."/>
            <person name="Riley R."/>
            <person name="Labutti K."/>
            <person name="Andreopoulos B."/>
            <person name="Lipzen A."/>
            <person name="Chen C."/>
            <person name="Yanf M."/>
            <person name="Daum C."/>
            <person name="Ng V."/>
            <person name="Clum A."/>
            <person name="Steindorff A."/>
            <person name="Ohm R."/>
            <person name="Martin F."/>
            <person name="Silar P."/>
            <person name="Natvig D."/>
            <person name="Lalanne C."/>
            <person name="Gautier V."/>
            <person name="Ament-Velasquez S.L."/>
            <person name="Kruys A."/>
            <person name="Hutchinson M.I."/>
            <person name="Powell A.J."/>
            <person name="Barry K."/>
            <person name="Miller A.N."/>
            <person name="Grigoriev I.V."/>
            <person name="Debuchy R."/>
            <person name="Gladieux P."/>
            <person name="Thoren M.H."/>
            <person name="Johannesson H."/>
        </authorList>
    </citation>
    <scope>NUCLEOTIDE SEQUENCE</scope>
    <source>
        <strain evidence="2">CBS 955.72</strain>
    </source>
</reference>